<comment type="caution">
    <text evidence="4">The sequence shown here is derived from an EMBL/GenBank/DDBJ whole genome shotgun (WGS) entry which is preliminary data.</text>
</comment>
<dbReference type="Proteomes" id="UP000886653">
    <property type="component" value="Unassembled WGS sequence"/>
</dbReference>
<evidence type="ECO:0000256" key="1">
    <source>
        <dbReference type="PROSITE-ProRule" id="PRU00042"/>
    </source>
</evidence>
<feature type="region of interest" description="Disordered" evidence="2">
    <location>
        <begin position="110"/>
        <end position="153"/>
    </location>
</feature>
<evidence type="ECO:0000313" key="5">
    <source>
        <dbReference type="Proteomes" id="UP000886653"/>
    </source>
</evidence>
<gene>
    <name evidence="4" type="ORF">CROQUDRAFT_189926</name>
</gene>
<feature type="region of interest" description="Disordered" evidence="2">
    <location>
        <begin position="1"/>
        <end position="75"/>
    </location>
</feature>
<protein>
    <recommendedName>
        <fullName evidence="3">C2H2-type domain-containing protein</fullName>
    </recommendedName>
</protein>
<dbReference type="EMBL" id="MU167323">
    <property type="protein sequence ID" value="KAG0143283.1"/>
    <property type="molecule type" value="Genomic_DNA"/>
</dbReference>
<proteinExistence type="predicted"/>
<keyword evidence="1" id="KW-0479">Metal-binding</keyword>
<accession>A0A9P6NFY1</accession>
<keyword evidence="5" id="KW-1185">Reference proteome</keyword>
<feature type="compositionally biased region" description="Basic and acidic residues" evidence="2">
    <location>
        <begin position="200"/>
        <end position="212"/>
    </location>
</feature>
<sequence length="372" mass="42185">MTSYTHDRNGVPSLFRRSSQGCESPRYSSDSRGARPTSLYHLPDPTHLMTRRKSNTTCPSANRLHPISDGDSTTNKSLREFFARPDDEGRENAYPFIHGRHVYAYQEGSKNRNSGFGKTEAKPPACPRYDDIYSTSLSNRNPSPSQNPSQDHSRMYKYSVLPENKRDLSLKSSEFIPERRQSYDFLGNKTPRESGYSMSRRSDTRARAESYTDSHLPLMSKDLIPGVPISPQRQESRFEERWSMMTSEDIRGSRAEMAQGGNSPSLRPELACQSTAIHPNRTPERRLYSDISSIGQVIGSSATSFRCQDCNRKCKSEASLLRHATSCTHARGPLALECRYCKRPYTYLGYLHKHETECARTARGSQQMGWPA</sequence>
<feature type="compositionally biased region" description="Polar residues" evidence="2">
    <location>
        <begin position="16"/>
        <end position="31"/>
    </location>
</feature>
<feature type="domain" description="C2H2-type" evidence="3">
    <location>
        <begin position="305"/>
        <end position="330"/>
    </location>
</feature>
<dbReference type="PROSITE" id="PS50157">
    <property type="entry name" value="ZINC_FINGER_C2H2_2"/>
    <property type="match status" value="1"/>
</dbReference>
<feature type="region of interest" description="Disordered" evidence="2">
    <location>
        <begin position="184"/>
        <end position="212"/>
    </location>
</feature>
<evidence type="ECO:0000256" key="2">
    <source>
        <dbReference type="SAM" id="MobiDB-lite"/>
    </source>
</evidence>
<reference evidence="4" key="1">
    <citation type="submission" date="2013-11" db="EMBL/GenBank/DDBJ databases">
        <title>Genome sequence of the fusiform rust pathogen reveals effectors for host alternation and coevolution with pine.</title>
        <authorList>
            <consortium name="DOE Joint Genome Institute"/>
            <person name="Smith K."/>
            <person name="Pendleton A."/>
            <person name="Kubisiak T."/>
            <person name="Anderson C."/>
            <person name="Salamov A."/>
            <person name="Aerts A."/>
            <person name="Riley R."/>
            <person name="Clum A."/>
            <person name="Lindquist E."/>
            <person name="Ence D."/>
            <person name="Campbell M."/>
            <person name="Kronenberg Z."/>
            <person name="Feau N."/>
            <person name="Dhillon B."/>
            <person name="Hamelin R."/>
            <person name="Burleigh J."/>
            <person name="Smith J."/>
            <person name="Yandell M."/>
            <person name="Nelson C."/>
            <person name="Grigoriev I."/>
            <person name="Davis J."/>
        </authorList>
    </citation>
    <scope>NUCLEOTIDE SEQUENCE</scope>
    <source>
        <strain evidence="4">G11</strain>
    </source>
</reference>
<evidence type="ECO:0000259" key="3">
    <source>
        <dbReference type="PROSITE" id="PS50157"/>
    </source>
</evidence>
<keyword evidence="1" id="KW-0862">Zinc</keyword>
<name>A0A9P6NFY1_9BASI</name>
<organism evidence="4 5">
    <name type="scientific">Cronartium quercuum f. sp. fusiforme G11</name>
    <dbReference type="NCBI Taxonomy" id="708437"/>
    <lineage>
        <taxon>Eukaryota</taxon>
        <taxon>Fungi</taxon>
        <taxon>Dikarya</taxon>
        <taxon>Basidiomycota</taxon>
        <taxon>Pucciniomycotina</taxon>
        <taxon>Pucciniomycetes</taxon>
        <taxon>Pucciniales</taxon>
        <taxon>Coleosporiaceae</taxon>
        <taxon>Cronartium</taxon>
    </lineage>
</organism>
<feature type="compositionally biased region" description="Low complexity" evidence="2">
    <location>
        <begin position="136"/>
        <end position="149"/>
    </location>
</feature>
<dbReference type="GO" id="GO:0008270">
    <property type="term" value="F:zinc ion binding"/>
    <property type="evidence" value="ECO:0007669"/>
    <property type="project" value="UniProtKB-KW"/>
</dbReference>
<evidence type="ECO:0000313" key="4">
    <source>
        <dbReference type="EMBL" id="KAG0143283.1"/>
    </source>
</evidence>
<dbReference type="AlphaFoldDB" id="A0A9P6NFY1"/>
<keyword evidence="1" id="KW-0863">Zinc-finger</keyword>
<dbReference type="PROSITE" id="PS00028">
    <property type="entry name" value="ZINC_FINGER_C2H2_1"/>
    <property type="match status" value="1"/>
</dbReference>
<dbReference type="InterPro" id="IPR013087">
    <property type="entry name" value="Znf_C2H2_type"/>
</dbReference>